<protein>
    <recommendedName>
        <fullName evidence="2">BZIP domain-containing protein</fullName>
    </recommendedName>
</protein>
<reference evidence="3" key="1">
    <citation type="submission" date="2023-06" db="EMBL/GenBank/DDBJ databases">
        <authorList>
            <person name="Delattre M."/>
        </authorList>
    </citation>
    <scope>NUCLEOTIDE SEQUENCE</scope>
    <source>
        <strain evidence="3">AF72</strain>
    </source>
</reference>
<dbReference type="Gene3D" id="1.20.5.170">
    <property type="match status" value="1"/>
</dbReference>
<gene>
    <name evidence="3" type="ORF">MSPICULIGERA_LOCUS17280</name>
</gene>
<dbReference type="InterPro" id="IPR004827">
    <property type="entry name" value="bZIP"/>
</dbReference>
<dbReference type="SUPFAM" id="SSF57959">
    <property type="entry name" value="Leucine zipper domain"/>
    <property type="match status" value="1"/>
</dbReference>
<feature type="domain" description="BZIP" evidence="2">
    <location>
        <begin position="436"/>
        <end position="499"/>
    </location>
</feature>
<dbReference type="SMART" id="SM00338">
    <property type="entry name" value="BRLZ"/>
    <property type="match status" value="1"/>
</dbReference>
<feature type="compositionally biased region" description="Basic and acidic residues" evidence="1">
    <location>
        <begin position="437"/>
        <end position="446"/>
    </location>
</feature>
<dbReference type="EMBL" id="CATQJA010002655">
    <property type="protein sequence ID" value="CAJ0579046.1"/>
    <property type="molecule type" value="Genomic_DNA"/>
</dbReference>
<feature type="compositionally biased region" description="Polar residues" evidence="1">
    <location>
        <begin position="395"/>
        <end position="413"/>
    </location>
</feature>
<name>A0AA36G806_9BILA</name>
<dbReference type="PROSITE" id="PS50217">
    <property type="entry name" value="BZIP"/>
    <property type="match status" value="1"/>
</dbReference>
<dbReference type="Pfam" id="PF07716">
    <property type="entry name" value="bZIP_2"/>
    <property type="match status" value="1"/>
</dbReference>
<dbReference type="GO" id="GO:0003700">
    <property type="term" value="F:DNA-binding transcription factor activity"/>
    <property type="evidence" value="ECO:0007669"/>
    <property type="project" value="InterPro"/>
</dbReference>
<feature type="region of interest" description="Disordered" evidence="1">
    <location>
        <begin position="395"/>
        <end position="463"/>
    </location>
</feature>
<evidence type="ECO:0000313" key="3">
    <source>
        <dbReference type="EMBL" id="CAJ0579046.1"/>
    </source>
</evidence>
<sequence length="503" mass="57087">MTPQRLLLAKGSHSGREPTTYTLPSSPDPFAGLRQHFEDLLSAHYEPWSLQEFSSSPPPTCSNEEMEEYLRHQAENPLASTWCHHSVSSSPDWTPFSTNSPPSTYTNLSLDLNVEYWNTTTATNHQSSSKTYYLDSLQKRSTKPTPFSDQLVVPTPQIRRTESSAKTAVGFSLCPPSTEPRLLVPDSQDNPILCDLTPRILTHDTPQYPTHKPYRRHPRKMEWQQLESDELVNDDLLFNDPFTLPDRVIENLVDEDVVDIRELDAYLYPGDAATNPILPPAAATTAAQTLTSTVEAYGFQEVDPSLATQKCAITMQQLEFSDILRLAAKSELARDPFTEFFLPDDTMPPHTSNHQHQHHQEKPCEVFVEYAAHEYEFMETAQELEQYCKRDSASMSPISIGSPEASTSESTSGPIRVEPRRFVPASSSPYSDVDPVTDYRQKRDKNNVASARSRQKRQNKFHEMKKECNDLELRNVELRATLDTLEKSVAEYKNIMLAFMNKP</sequence>
<evidence type="ECO:0000256" key="1">
    <source>
        <dbReference type="SAM" id="MobiDB-lite"/>
    </source>
</evidence>
<dbReference type="PROSITE" id="PS00036">
    <property type="entry name" value="BZIP_BASIC"/>
    <property type="match status" value="1"/>
</dbReference>
<proteinExistence type="predicted"/>
<feature type="non-terminal residue" evidence="3">
    <location>
        <position position="1"/>
    </location>
</feature>
<organism evidence="3 4">
    <name type="scientific">Mesorhabditis spiculigera</name>
    <dbReference type="NCBI Taxonomy" id="96644"/>
    <lineage>
        <taxon>Eukaryota</taxon>
        <taxon>Metazoa</taxon>
        <taxon>Ecdysozoa</taxon>
        <taxon>Nematoda</taxon>
        <taxon>Chromadorea</taxon>
        <taxon>Rhabditida</taxon>
        <taxon>Rhabditina</taxon>
        <taxon>Rhabditomorpha</taxon>
        <taxon>Rhabditoidea</taxon>
        <taxon>Rhabditidae</taxon>
        <taxon>Mesorhabditinae</taxon>
        <taxon>Mesorhabditis</taxon>
    </lineage>
</organism>
<comment type="caution">
    <text evidence="3">The sequence shown here is derived from an EMBL/GenBank/DDBJ whole genome shotgun (WGS) entry which is preliminary data.</text>
</comment>
<dbReference type="InterPro" id="IPR046347">
    <property type="entry name" value="bZIP_sf"/>
</dbReference>
<evidence type="ECO:0000259" key="2">
    <source>
        <dbReference type="PROSITE" id="PS50217"/>
    </source>
</evidence>
<dbReference type="AlphaFoldDB" id="A0AA36G806"/>
<dbReference type="CDD" id="cd14813">
    <property type="entry name" value="bZIP_BmCbz-like"/>
    <property type="match status" value="1"/>
</dbReference>
<accession>A0AA36G806</accession>
<evidence type="ECO:0000313" key="4">
    <source>
        <dbReference type="Proteomes" id="UP001177023"/>
    </source>
</evidence>
<keyword evidence="4" id="KW-1185">Reference proteome</keyword>
<dbReference type="Proteomes" id="UP001177023">
    <property type="component" value="Unassembled WGS sequence"/>
</dbReference>